<evidence type="ECO:0000313" key="4">
    <source>
        <dbReference type="EMBL" id="OBZ66579.1"/>
    </source>
</evidence>
<keyword evidence="5" id="KW-1185">Reference proteome</keyword>
<dbReference type="EMBL" id="LUGG01000029">
    <property type="protein sequence ID" value="OBZ66579.1"/>
    <property type="molecule type" value="Genomic_DNA"/>
</dbReference>
<keyword evidence="2" id="KW-1133">Transmembrane helix</keyword>
<feature type="domain" description="DUF6535" evidence="3">
    <location>
        <begin position="18"/>
        <end position="202"/>
    </location>
</feature>
<sequence>MDNVQKQDVDTDEATVAWRRCAEVLHDNNKSLLQGWKDEIDTLLVFAGLFSAVLTAFNAQSYQLLQPDPADASVALLMQISMQLNSFTVNPSFINSTHPASLNPQTAFQVPSYAVRVNILWFSSLILSLSSASIGILVKQWLNQYSHGLIGTSHSRETARLHQYRYESLVKWRVLAILTLLPLLLQTALSLFLVGLVDLLWNIHHAVATAATVLVVVLLLFSTFTIILPSFSRDCFYKSPQALGFFLLLQQVLRMWRASYRIMSSVLCCVISDTLPPMGRTYYSWREQERESVRDLESVLDFHILTACDAIKMDDDFLEKTVEPCFRTVAVEVVFPCLENILRHRADDLDHMHKTWTHTRGMRSVNAALSLTLCAFEKLDTGDLRYIEDKQRVSALSMKLWDEIGNVSLQYPVMGRLWITLADMSADEGSFEVMFLFWHRFTHNQDLGPAANDVLPPLNSFIRAALKHRAYAPAVLNLCLAGLEVVTSENLLSRDDEEIYNQAQQILSSLQECLRATQSSRFISMLLISHITRVPSAVLRVVQTIPALTAALVDLNAVLREKVHALVRELSDGSLSNLAVHREDVFHELSVLEAALNLNAPPQRPGSEREGEQLDSASPRPDQGMKMTSSCR</sequence>
<keyword evidence="2" id="KW-0812">Transmembrane</keyword>
<evidence type="ECO:0000313" key="5">
    <source>
        <dbReference type="Proteomes" id="UP000092993"/>
    </source>
</evidence>
<protein>
    <recommendedName>
        <fullName evidence="3">DUF6535 domain-containing protein</fullName>
    </recommendedName>
</protein>
<feature type="transmembrane region" description="Helical" evidence="2">
    <location>
        <begin position="119"/>
        <end position="138"/>
    </location>
</feature>
<evidence type="ECO:0000256" key="2">
    <source>
        <dbReference type="SAM" id="Phobius"/>
    </source>
</evidence>
<evidence type="ECO:0000256" key="1">
    <source>
        <dbReference type="SAM" id="MobiDB-lite"/>
    </source>
</evidence>
<gene>
    <name evidence="4" type="ORF">A0H81_13509</name>
</gene>
<proteinExistence type="predicted"/>
<evidence type="ECO:0000259" key="3">
    <source>
        <dbReference type="Pfam" id="PF20153"/>
    </source>
</evidence>
<feature type="transmembrane region" description="Helical" evidence="2">
    <location>
        <begin position="40"/>
        <end position="59"/>
    </location>
</feature>
<feature type="transmembrane region" description="Helical" evidence="2">
    <location>
        <begin position="174"/>
        <end position="197"/>
    </location>
</feature>
<accession>A0A1C7LRN7</accession>
<reference evidence="4 5" key="1">
    <citation type="submission" date="2016-03" db="EMBL/GenBank/DDBJ databases">
        <title>Whole genome sequencing of Grifola frondosa 9006-11.</title>
        <authorList>
            <person name="Min B."/>
            <person name="Park H."/>
            <person name="Kim J.-G."/>
            <person name="Cho H."/>
            <person name="Oh Y.-L."/>
            <person name="Kong W.-S."/>
            <person name="Choi I.-G."/>
        </authorList>
    </citation>
    <scope>NUCLEOTIDE SEQUENCE [LARGE SCALE GENOMIC DNA]</scope>
    <source>
        <strain evidence="4 5">9006-11</strain>
    </source>
</reference>
<dbReference type="Proteomes" id="UP000092993">
    <property type="component" value="Unassembled WGS sequence"/>
</dbReference>
<feature type="transmembrane region" description="Helical" evidence="2">
    <location>
        <begin position="203"/>
        <end position="228"/>
    </location>
</feature>
<feature type="region of interest" description="Disordered" evidence="1">
    <location>
        <begin position="599"/>
        <end position="632"/>
    </location>
</feature>
<dbReference type="Pfam" id="PF20153">
    <property type="entry name" value="DUF6535"/>
    <property type="match status" value="1"/>
</dbReference>
<dbReference type="OrthoDB" id="3185525at2759"/>
<dbReference type="InterPro" id="IPR045338">
    <property type="entry name" value="DUF6535"/>
</dbReference>
<dbReference type="AlphaFoldDB" id="A0A1C7LRN7"/>
<organism evidence="4 5">
    <name type="scientific">Grifola frondosa</name>
    <name type="common">Maitake</name>
    <name type="synonym">Polyporus frondosus</name>
    <dbReference type="NCBI Taxonomy" id="5627"/>
    <lineage>
        <taxon>Eukaryota</taxon>
        <taxon>Fungi</taxon>
        <taxon>Dikarya</taxon>
        <taxon>Basidiomycota</taxon>
        <taxon>Agaricomycotina</taxon>
        <taxon>Agaricomycetes</taxon>
        <taxon>Polyporales</taxon>
        <taxon>Grifolaceae</taxon>
        <taxon>Grifola</taxon>
    </lineage>
</organism>
<keyword evidence="2" id="KW-0472">Membrane</keyword>
<name>A0A1C7LRN7_GRIFR</name>
<comment type="caution">
    <text evidence="4">The sequence shown here is derived from an EMBL/GenBank/DDBJ whole genome shotgun (WGS) entry which is preliminary data.</text>
</comment>